<dbReference type="PANTHER" id="PTHR43784">
    <property type="entry name" value="GDSL-LIKE LIPASE/ACYLHYDROLASE, PUTATIVE (AFU_ORTHOLOGUE AFUA_2G00820)-RELATED"/>
    <property type="match status" value="1"/>
</dbReference>
<name>A0ABX7TN13_STRCY</name>
<dbReference type="Proteomes" id="UP000663908">
    <property type="component" value="Chromosome"/>
</dbReference>
<dbReference type="PANTHER" id="PTHR43784:SF3">
    <property type="entry name" value="GDSL FAMILY LIPASE"/>
    <property type="match status" value="1"/>
</dbReference>
<protein>
    <submittedName>
        <fullName evidence="1">GDSL-like Lipase/Acylhydrolase</fullName>
    </submittedName>
</protein>
<evidence type="ECO:0000313" key="1">
    <source>
        <dbReference type="EMBL" id="QTD96841.1"/>
    </source>
</evidence>
<dbReference type="EMBL" id="CP071839">
    <property type="protein sequence ID" value="QTD96841.1"/>
    <property type="molecule type" value="Genomic_DNA"/>
</dbReference>
<evidence type="ECO:0000313" key="2">
    <source>
        <dbReference type="Proteomes" id="UP000663908"/>
    </source>
</evidence>
<dbReference type="InterPro" id="IPR053140">
    <property type="entry name" value="GDSL_Rv0518-like"/>
</dbReference>
<dbReference type="SUPFAM" id="SSF52266">
    <property type="entry name" value="SGNH hydrolase"/>
    <property type="match status" value="1"/>
</dbReference>
<organism evidence="1 2">
    <name type="scientific">Streptomyces cyanogenus</name>
    <dbReference type="NCBI Taxonomy" id="80860"/>
    <lineage>
        <taxon>Bacteria</taxon>
        <taxon>Bacillati</taxon>
        <taxon>Actinomycetota</taxon>
        <taxon>Actinomycetes</taxon>
        <taxon>Kitasatosporales</taxon>
        <taxon>Streptomycetaceae</taxon>
        <taxon>Streptomyces</taxon>
    </lineage>
</organism>
<dbReference type="RefSeq" id="WP_425086588.1">
    <property type="nucleotide sequence ID" value="NZ_CP071839.1"/>
</dbReference>
<reference evidence="1 2" key="1">
    <citation type="submission" date="2021-03" db="EMBL/GenBank/DDBJ databases">
        <title>Complete genome sequence of Streptomyces cyanogenus S136, producer of anticancer angucycline landomycin A.</title>
        <authorList>
            <person name="Hrab P."/>
            <person name="Ruckert C."/>
            <person name="Busche T."/>
            <person name="Ostash I."/>
            <person name="Kalinowski J."/>
            <person name="Fedorenko V."/>
            <person name="Yushchuk O."/>
            <person name="Ostash B."/>
        </authorList>
    </citation>
    <scope>NUCLEOTIDE SEQUENCE [LARGE SCALE GENOMIC DNA]</scope>
    <source>
        <strain evidence="1 2">S136</strain>
    </source>
</reference>
<keyword evidence="2" id="KW-1185">Reference proteome</keyword>
<proteinExistence type="predicted"/>
<gene>
    <name evidence="1" type="ORF">S1361_05725</name>
</gene>
<accession>A0ABX7TN13</accession>
<sequence>MAGRQRVDAWIRTPGHFDAVIDFDRAVRDPADPGRLLPARRAGDWLHLDPEGYRVLAEAVPERLFRHIS</sequence>